<name>A0ABT6CKM1_9SPHN</name>
<dbReference type="RefSeq" id="WP_277279180.1">
    <property type="nucleotide sequence ID" value="NZ_JAROCY010000014.1"/>
</dbReference>
<sequence>MHRLTQADLRDLGRYPVSLQQAIVALFGVEPEACASGPAPATPAARTAHFRPEHQQGSGIEQ</sequence>
<reference evidence="2 3" key="1">
    <citation type="submission" date="2023-03" db="EMBL/GenBank/DDBJ databases">
        <title>Novosphingobium cyanobacteriorum sp. nov., isolated from a eutrophic reservoir during the Microcystis bloom period.</title>
        <authorList>
            <person name="Kang M."/>
            <person name="Le V."/>
            <person name="Ko S.-R."/>
            <person name="Lee S.-A."/>
            <person name="Ahn C.-Y."/>
        </authorList>
    </citation>
    <scope>NUCLEOTIDE SEQUENCE [LARGE SCALE GENOMIC DNA]</scope>
    <source>
        <strain evidence="2 3">HBC54</strain>
    </source>
</reference>
<evidence type="ECO:0000256" key="1">
    <source>
        <dbReference type="SAM" id="MobiDB-lite"/>
    </source>
</evidence>
<gene>
    <name evidence="2" type="ORF">POM99_14810</name>
</gene>
<feature type="region of interest" description="Disordered" evidence="1">
    <location>
        <begin position="34"/>
        <end position="62"/>
    </location>
</feature>
<dbReference type="EMBL" id="JAROCY010000014">
    <property type="protein sequence ID" value="MDF8334476.1"/>
    <property type="molecule type" value="Genomic_DNA"/>
</dbReference>
<organism evidence="2 3">
    <name type="scientific">Novosphingobium cyanobacteriorum</name>
    <dbReference type="NCBI Taxonomy" id="3024215"/>
    <lineage>
        <taxon>Bacteria</taxon>
        <taxon>Pseudomonadati</taxon>
        <taxon>Pseudomonadota</taxon>
        <taxon>Alphaproteobacteria</taxon>
        <taxon>Sphingomonadales</taxon>
        <taxon>Sphingomonadaceae</taxon>
        <taxon>Novosphingobium</taxon>
    </lineage>
</organism>
<protein>
    <submittedName>
        <fullName evidence="2">Uncharacterized protein</fullName>
    </submittedName>
</protein>
<evidence type="ECO:0000313" key="2">
    <source>
        <dbReference type="EMBL" id="MDF8334476.1"/>
    </source>
</evidence>
<accession>A0ABT6CKM1</accession>
<feature type="compositionally biased region" description="Low complexity" evidence="1">
    <location>
        <begin position="34"/>
        <end position="47"/>
    </location>
</feature>
<dbReference type="Proteomes" id="UP001222770">
    <property type="component" value="Unassembled WGS sequence"/>
</dbReference>
<evidence type="ECO:0000313" key="3">
    <source>
        <dbReference type="Proteomes" id="UP001222770"/>
    </source>
</evidence>
<proteinExistence type="predicted"/>
<keyword evidence="3" id="KW-1185">Reference proteome</keyword>
<comment type="caution">
    <text evidence="2">The sequence shown here is derived from an EMBL/GenBank/DDBJ whole genome shotgun (WGS) entry which is preliminary data.</text>
</comment>